<proteinExistence type="predicted"/>
<sequence>MVSQVNEHNTPSPKGSWNTISANRKRASTVRPCSELITVRIQLPPGTLMPKLPLYDLLSSFIAAANLSPKISAEVTLQAEPAQSLVFLKTHSPLTAHLQPSLTSLELNGKPITIKPCAPSPPISCLGIIHTVGGHFTSSQLVHDLESFSSDILADAPRVVRVEKRRAESTTMMLPSSSLPKTIEGKVDVATTFGAPVAASMPTFEDVFAAAKSTLAAIDPQGADKKERSICDGVFYTYCSRAPPQFLYDALSRTCIEPGLDEVQLCNHSPNRFASKVECARSCVHGFAQADKCFDTPVFAKCGRCADCL</sequence>
<dbReference type="Gene3D" id="4.10.410.10">
    <property type="entry name" value="Pancreatic trypsin inhibitor Kunitz domain"/>
    <property type="match status" value="1"/>
</dbReference>
<dbReference type="Proteomes" id="UP000821866">
    <property type="component" value="Chromosome 10"/>
</dbReference>
<evidence type="ECO:0000313" key="3">
    <source>
        <dbReference type="Proteomes" id="UP000821866"/>
    </source>
</evidence>
<dbReference type="AlphaFoldDB" id="A0A9J6ETI5"/>
<dbReference type="EMBL" id="JABSTU010000002">
    <property type="protein sequence ID" value="KAH8037516.1"/>
    <property type="molecule type" value="Genomic_DNA"/>
</dbReference>
<comment type="caution">
    <text evidence="2">The sequence shown here is derived from an EMBL/GenBank/DDBJ whole genome shotgun (WGS) entry which is preliminary data.</text>
</comment>
<feature type="region of interest" description="Disordered" evidence="1">
    <location>
        <begin position="1"/>
        <end position="24"/>
    </location>
</feature>
<gene>
    <name evidence="2" type="ORF">HPB51_011665</name>
</gene>
<dbReference type="GO" id="GO:0004867">
    <property type="term" value="F:serine-type endopeptidase inhibitor activity"/>
    <property type="evidence" value="ECO:0007669"/>
    <property type="project" value="InterPro"/>
</dbReference>
<name>A0A9J6ETI5_RHIMP</name>
<accession>A0A9J6ETI5</accession>
<reference evidence="2" key="2">
    <citation type="submission" date="2021-09" db="EMBL/GenBank/DDBJ databases">
        <authorList>
            <person name="Jia N."/>
            <person name="Wang J."/>
            <person name="Shi W."/>
            <person name="Du L."/>
            <person name="Sun Y."/>
            <person name="Zhan W."/>
            <person name="Jiang J."/>
            <person name="Wang Q."/>
            <person name="Zhang B."/>
            <person name="Ji P."/>
            <person name="Sakyi L.B."/>
            <person name="Cui X."/>
            <person name="Yuan T."/>
            <person name="Jiang B."/>
            <person name="Yang W."/>
            <person name="Lam T.T.-Y."/>
            <person name="Chang Q."/>
            <person name="Ding S."/>
            <person name="Wang X."/>
            <person name="Zhu J."/>
            <person name="Ruan X."/>
            <person name="Zhao L."/>
            <person name="Wei J."/>
            <person name="Que T."/>
            <person name="Du C."/>
            <person name="Cheng J."/>
            <person name="Dai P."/>
            <person name="Han X."/>
            <person name="Huang E."/>
            <person name="Gao Y."/>
            <person name="Liu J."/>
            <person name="Shao H."/>
            <person name="Ye R."/>
            <person name="Li L."/>
            <person name="Wei W."/>
            <person name="Wang X."/>
            <person name="Wang C."/>
            <person name="Huo Q."/>
            <person name="Li W."/>
            <person name="Guo W."/>
            <person name="Chen H."/>
            <person name="Chen S."/>
            <person name="Zhou L."/>
            <person name="Zhou L."/>
            <person name="Ni X."/>
            <person name="Tian J."/>
            <person name="Zhou Y."/>
            <person name="Sheng Y."/>
            <person name="Liu T."/>
            <person name="Pan Y."/>
            <person name="Xia L."/>
            <person name="Li J."/>
            <person name="Zhao F."/>
            <person name="Cao W."/>
        </authorList>
    </citation>
    <scope>NUCLEOTIDE SEQUENCE</scope>
    <source>
        <strain evidence="2">Rmic-2018</strain>
        <tissue evidence="2">Larvae</tissue>
    </source>
</reference>
<feature type="compositionally biased region" description="Polar residues" evidence="1">
    <location>
        <begin position="1"/>
        <end position="22"/>
    </location>
</feature>
<reference evidence="2" key="1">
    <citation type="journal article" date="2020" name="Cell">
        <title>Large-Scale Comparative Analyses of Tick Genomes Elucidate Their Genetic Diversity and Vector Capacities.</title>
        <authorList>
            <consortium name="Tick Genome and Microbiome Consortium (TIGMIC)"/>
            <person name="Jia N."/>
            <person name="Wang J."/>
            <person name="Shi W."/>
            <person name="Du L."/>
            <person name="Sun Y."/>
            <person name="Zhan W."/>
            <person name="Jiang J.F."/>
            <person name="Wang Q."/>
            <person name="Zhang B."/>
            <person name="Ji P."/>
            <person name="Bell-Sakyi L."/>
            <person name="Cui X.M."/>
            <person name="Yuan T.T."/>
            <person name="Jiang B.G."/>
            <person name="Yang W.F."/>
            <person name="Lam T.T."/>
            <person name="Chang Q.C."/>
            <person name="Ding S.J."/>
            <person name="Wang X.J."/>
            <person name="Zhu J.G."/>
            <person name="Ruan X.D."/>
            <person name="Zhao L."/>
            <person name="Wei J.T."/>
            <person name="Ye R.Z."/>
            <person name="Que T.C."/>
            <person name="Du C.H."/>
            <person name="Zhou Y.H."/>
            <person name="Cheng J.X."/>
            <person name="Dai P.F."/>
            <person name="Guo W.B."/>
            <person name="Han X.H."/>
            <person name="Huang E.J."/>
            <person name="Li L.F."/>
            <person name="Wei W."/>
            <person name="Gao Y.C."/>
            <person name="Liu J.Z."/>
            <person name="Shao H.Z."/>
            <person name="Wang X."/>
            <person name="Wang C.C."/>
            <person name="Yang T.C."/>
            <person name="Huo Q.B."/>
            <person name="Li W."/>
            <person name="Chen H.Y."/>
            <person name="Chen S.E."/>
            <person name="Zhou L.G."/>
            <person name="Ni X.B."/>
            <person name="Tian J.H."/>
            <person name="Sheng Y."/>
            <person name="Liu T."/>
            <person name="Pan Y.S."/>
            <person name="Xia L.Y."/>
            <person name="Li J."/>
            <person name="Zhao F."/>
            <person name="Cao W.C."/>
        </authorList>
    </citation>
    <scope>NUCLEOTIDE SEQUENCE</scope>
    <source>
        <strain evidence="2">Rmic-2018</strain>
    </source>
</reference>
<evidence type="ECO:0000256" key="1">
    <source>
        <dbReference type="SAM" id="MobiDB-lite"/>
    </source>
</evidence>
<organism evidence="2 3">
    <name type="scientific">Rhipicephalus microplus</name>
    <name type="common">Cattle tick</name>
    <name type="synonym">Boophilus microplus</name>
    <dbReference type="NCBI Taxonomy" id="6941"/>
    <lineage>
        <taxon>Eukaryota</taxon>
        <taxon>Metazoa</taxon>
        <taxon>Ecdysozoa</taxon>
        <taxon>Arthropoda</taxon>
        <taxon>Chelicerata</taxon>
        <taxon>Arachnida</taxon>
        <taxon>Acari</taxon>
        <taxon>Parasitiformes</taxon>
        <taxon>Ixodida</taxon>
        <taxon>Ixodoidea</taxon>
        <taxon>Ixodidae</taxon>
        <taxon>Rhipicephalinae</taxon>
        <taxon>Rhipicephalus</taxon>
        <taxon>Boophilus</taxon>
    </lineage>
</organism>
<protein>
    <submittedName>
        <fullName evidence="2">Uncharacterized protein</fullName>
    </submittedName>
</protein>
<dbReference type="InterPro" id="IPR036880">
    <property type="entry name" value="Kunitz_BPTI_sf"/>
</dbReference>
<keyword evidence="3" id="KW-1185">Reference proteome</keyword>
<dbReference type="SUPFAM" id="SSF57362">
    <property type="entry name" value="BPTI-like"/>
    <property type="match status" value="1"/>
</dbReference>
<evidence type="ECO:0000313" key="2">
    <source>
        <dbReference type="EMBL" id="KAH8037516.1"/>
    </source>
</evidence>